<dbReference type="EMBL" id="BLAL01000046">
    <property type="protein sequence ID" value="GES79954.1"/>
    <property type="molecule type" value="Genomic_DNA"/>
</dbReference>
<feature type="region of interest" description="Disordered" evidence="1">
    <location>
        <begin position="76"/>
        <end position="112"/>
    </location>
</feature>
<accession>A0A2Z6QEB8</accession>
<evidence type="ECO:0000313" key="3">
    <source>
        <dbReference type="EMBL" id="GES79954.1"/>
    </source>
</evidence>
<keyword evidence="4" id="KW-1185">Reference proteome</keyword>
<protein>
    <submittedName>
        <fullName evidence="2">Uncharacterized protein</fullName>
    </submittedName>
</protein>
<proteinExistence type="predicted"/>
<reference evidence="2 4" key="1">
    <citation type="submission" date="2017-11" db="EMBL/GenBank/DDBJ databases">
        <title>The genome of Rhizophagus clarus HR1 reveals common genetic basis of auxotrophy among arbuscular mycorrhizal fungi.</title>
        <authorList>
            <person name="Kobayashi Y."/>
        </authorList>
    </citation>
    <scope>NUCLEOTIDE SEQUENCE [LARGE SCALE GENOMIC DNA]</scope>
    <source>
        <strain evidence="2 4">HR1</strain>
    </source>
</reference>
<dbReference type="Proteomes" id="UP000247702">
    <property type="component" value="Unassembled WGS sequence"/>
</dbReference>
<evidence type="ECO:0000313" key="4">
    <source>
        <dbReference type="Proteomes" id="UP000247702"/>
    </source>
</evidence>
<sequence length="112" mass="12906">MNELSNEIYKELLMDNGLITDVPTEPLLGKEQVISITKLNESIKYTSDVIMKPSPEELEALKNEYDHVNTSCTQRLEEEQKEDIEIEGSNKRKKNRPDTLYRTKFGAKSSIE</sequence>
<comment type="caution">
    <text evidence="2">The sequence shown here is derived from an EMBL/GenBank/DDBJ whole genome shotgun (WGS) entry which is preliminary data.</text>
</comment>
<organism evidence="2 4">
    <name type="scientific">Rhizophagus clarus</name>
    <dbReference type="NCBI Taxonomy" id="94130"/>
    <lineage>
        <taxon>Eukaryota</taxon>
        <taxon>Fungi</taxon>
        <taxon>Fungi incertae sedis</taxon>
        <taxon>Mucoromycota</taxon>
        <taxon>Glomeromycotina</taxon>
        <taxon>Glomeromycetes</taxon>
        <taxon>Glomerales</taxon>
        <taxon>Glomeraceae</taxon>
        <taxon>Rhizophagus</taxon>
    </lineage>
</organism>
<evidence type="ECO:0000256" key="1">
    <source>
        <dbReference type="SAM" id="MobiDB-lite"/>
    </source>
</evidence>
<dbReference type="AlphaFoldDB" id="A0A2Z6QEB8"/>
<reference evidence="3" key="2">
    <citation type="submission" date="2019-10" db="EMBL/GenBank/DDBJ databases">
        <title>Conservation and host-specific expression of non-tandemly repeated heterogenous ribosome RNA gene in arbuscular mycorrhizal fungi.</title>
        <authorList>
            <person name="Maeda T."/>
            <person name="Kobayashi Y."/>
            <person name="Nakagawa T."/>
            <person name="Ezawa T."/>
            <person name="Yamaguchi K."/>
            <person name="Bino T."/>
            <person name="Nishimoto Y."/>
            <person name="Shigenobu S."/>
            <person name="Kawaguchi M."/>
        </authorList>
    </citation>
    <scope>NUCLEOTIDE SEQUENCE</scope>
    <source>
        <strain evidence="3">HR1</strain>
    </source>
</reference>
<dbReference type="Proteomes" id="UP000615446">
    <property type="component" value="Unassembled WGS sequence"/>
</dbReference>
<dbReference type="EMBL" id="BEXD01000565">
    <property type="protein sequence ID" value="GBB88530.1"/>
    <property type="molecule type" value="Genomic_DNA"/>
</dbReference>
<gene>
    <name evidence="3" type="ORF">RCL2_000725400</name>
    <name evidence="2" type="ORF">RclHR1_15060004</name>
</gene>
<evidence type="ECO:0000313" key="2">
    <source>
        <dbReference type="EMBL" id="GBB88530.1"/>
    </source>
</evidence>
<name>A0A2Z6QEB8_9GLOM</name>